<reference evidence="1" key="1">
    <citation type="journal article" date="2020" name="Stud. Mycol.">
        <title>101 Dothideomycetes genomes: a test case for predicting lifestyles and emergence of pathogens.</title>
        <authorList>
            <person name="Haridas S."/>
            <person name="Albert R."/>
            <person name="Binder M."/>
            <person name="Bloem J."/>
            <person name="Labutti K."/>
            <person name="Salamov A."/>
            <person name="Andreopoulos B."/>
            <person name="Baker S."/>
            <person name="Barry K."/>
            <person name="Bills G."/>
            <person name="Bluhm B."/>
            <person name="Cannon C."/>
            <person name="Castanera R."/>
            <person name="Culley D."/>
            <person name="Daum C."/>
            <person name="Ezra D."/>
            <person name="Gonzalez J."/>
            <person name="Henrissat B."/>
            <person name="Kuo A."/>
            <person name="Liang C."/>
            <person name="Lipzen A."/>
            <person name="Lutzoni F."/>
            <person name="Magnuson J."/>
            <person name="Mondo S."/>
            <person name="Nolan M."/>
            <person name="Ohm R."/>
            <person name="Pangilinan J."/>
            <person name="Park H.-J."/>
            <person name="Ramirez L."/>
            <person name="Alfaro M."/>
            <person name="Sun H."/>
            <person name="Tritt A."/>
            <person name="Yoshinaga Y."/>
            <person name="Zwiers L.-H."/>
            <person name="Turgeon B."/>
            <person name="Goodwin S."/>
            <person name="Spatafora J."/>
            <person name="Crous P."/>
            <person name="Grigoriev I."/>
        </authorList>
    </citation>
    <scope>NUCLEOTIDE SEQUENCE</scope>
    <source>
        <strain evidence="1">CBS 115976</strain>
    </source>
</reference>
<dbReference type="Proteomes" id="UP000799302">
    <property type="component" value="Unassembled WGS sequence"/>
</dbReference>
<evidence type="ECO:0000313" key="1">
    <source>
        <dbReference type="EMBL" id="KAF2670535.1"/>
    </source>
</evidence>
<accession>A0A6A6UE22</accession>
<dbReference type="AlphaFoldDB" id="A0A6A6UE22"/>
<dbReference type="OrthoDB" id="10037289at2759"/>
<organism evidence="1 2">
    <name type="scientific">Microthyrium microscopicum</name>
    <dbReference type="NCBI Taxonomy" id="703497"/>
    <lineage>
        <taxon>Eukaryota</taxon>
        <taxon>Fungi</taxon>
        <taxon>Dikarya</taxon>
        <taxon>Ascomycota</taxon>
        <taxon>Pezizomycotina</taxon>
        <taxon>Dothideomycetes</taxon>
        <taxon>Dothideomycetes incertae sedis</taxon>
        <taxon>Microthyriales</taxon>
        <taxon>Microthyriaceae</taxon>
        <taxon>Microthyrium</taxon>
    </lineage>
</organism>
<keyword evidence="2" id="KW-1185">Reference proteome</keyword>
<sequence length="276" mass="31501">MEEDIEKYRGKSLREYPDHKWTASKQAKLLVGKYALQSDKCDQDKYDMYFYNDFTAYGEQEIVENMIVDFATEFKKKTRSPLAIWSCIEAAQLHLNIHGTEIWYTSDDGDRVAKSAIMLASALLAALGVLKQEDLLKPASPIPNISLVVAMFFRWITDFENIDEDEPAIAMIIALMKEQGLEIAGLHDVEFMSKFDEEIDDDEMERVKSNKKARDPFGFLDKYKLYVEGYGTPKIGGSKFDLTKLSKAERKEAHFDKKDPFADAPAGYFTTPPTII</sequence>
<protein>
    <submittedName>
        <fullName evidence="1">Uncharacterized protein</fullName>
    </submittedName>
</protein>
<name>A0A6A6UE22_9PEZI</name>
<proteinExistence type="predicted"/>
<dbReference type="EMBL" id="MU004234">
    <property type="protein sequence ID" value="KAF2670535.1"/>
    <property type="molecule type" value="Genomic_DNA"/>
</dbReference>
<gene>
    <name evidence="1" type="ORF">BT63DRAFT_240737</name>
</gene>
<evidence type="ECO:0000313" key="2">
    <source>
        <dbReference type="Proteomes" id="UP000799302"/>
    </source>
</evidence>